<reference evidence="1 2" key="1">
    <citation type="submission" date="2016-05" db="EMBL/GenBank/DDBJ databases">
        <title>A degradative enzymes factory behind the ericoid mycorrhizal symbiosis.</title>
        <authorList>
            <consortium name="DOE Joint Genome Institute"/>
            <person name="Martino E."/>
            <person name="Morin E."/>
            <person name="Grelet G."/>
            <person name="Kuo A."/>
            <person name="Kohler A."/>
            <person name="Daghino S."/>
            <person name="Barry K."/>
            <person name="Choi C."/>
            <person name="Cichocki N."/>
            <person name="Clum A."/>
            <person name="Copeland A."/>
            <person name="Hainaut M."/>
            <person name="Haridas S."/>
            <person name="Labutti K."/>
            <person name="Lindquist E."/>
            <person name="Lipzen A."/>
            <person name="Khouja H.-R."/>
            <person name="Murat C."/>
            <person name="Ohm R."/>
            <person name="Olson A."/>
            <person name="Spatafora J."/>
            <person name="Veneault-Fourrey C."/>
            <person name="Henrissat B."/>
            <person name="Grigoriev I."/>
            <person name="Martin F."/>
            <person name="Perotto S."/>
        </authorList>
    </citation>
    <scope>NUCLEOTIDE SEQUENCE [LARGE SCALE GENOMIC DNA]</scope>
    <source>
        <strain evidence="1 2">UAMH 7357</strain>
    </source>
</reference>
<feature type="non-terminal residue" evidence="1">
    <location>
        <position position="1"/>
    </location>
</feature>
<dbReference type="InterPro" id="IPR011333">
    <property type="entry name" value="SKP1/BTB/POZ_sf"/>
</dbReference>
<accession>A0A2J6PY25</accession>
<evidence type="ECO:0008006" key="3">
    <source>
        <dbReference type="Google" id="ProtNLM"/>
    </source>
</evidence>
<evidence type="ECO:0000313" key="1">
    <source>
        <dbReference type="EMBL" id="PMD18943.1"/>
    </source>
</evidence>
<protein>
    <recommendedName>
        <fullName evidence="3">BTB domain-containing protein</fullName>
    </recommendedName>
</protein>
<dbReference type="AlphaFoldDB" id="A0A2J6PY25"/>
<evidence type="ECO:0000313" key="2">
    <source>
        <dbReference type="Proteomes" id="UP000235672"/>
    </source>
</evidence>
<keyword evidence="2" id="KW-1185">Reference proteome</keyword>
<proteinExistence type="predicted"/>
<dbReference type="Proteomes" id="UP000235672">
    <property type="component" value="Unassembled WGS sequence"/>
</dbReference>
<dbReference type="EMBL" id="KZ613491">
    <property type="protein sequence ID" value="PMD18943.1"/>
    <property type="molecule type" value="Genomic_DNA"/>
</dbReference>
<dbReference type="OrthoDB" id="3530927at2759"/>
<name>A0A2J6PY25_9HELO</name>
<gene>
    <name evidence="1" type="ORF">NA56DRAFT_576357</name>
</gene>
<organism evidence="1 2">
    <name type="scientific">Hyaloscypha hepaticicola</name>
    <dbReference type="NCBI Taxonomy" id="2082293"/>
    <lineage>
        <taxon>Eukaryota</taxon>
        <taxon>Fungi</taxon>
        <taxon>Dikarya</taxon>
        <taxon>Ascomycota</taxon>
        <taxon>Pezizomycotina</taxon>
        <taxon>Leotiomycetes</taxon>
        <taxon>Helotiales</taxon>
        <taxon>Hyaloscyphaceae</taxon>
        <taxon>Hyaloscypha</taxon>
    </lineage>
</organism>
<dbReference type="Gene3D" id="3.30.710.10">
    <property type="entry name" value="Potassium Channel Kv1.1, Chain A"/>
    <property type="match status" value="1"/>
</dbReference>
<sequence length="235" mass="27050">IELYVGPANKCILVEKHILTKSPFFALLFNQNPSRARYSQSYQFPGFDTYTMATIVHWLHYGDIQSIAEDYKADEIFHTAHMIKVYLLCCKLQLRSLMNLAVELLGHGYFKNKSAPTIEEIDTTYSKTDQMSGLRIYMAAWARCREHAPLQKFMMAGPWDQIRFRALCKKHPDLLEHMKKLDASSDPESPISLNPRFHEICWYHDHPHGEQCGVSGKTFETACSGTEPRLHEPIG</sequence>